<reference evidence="10 11" key="1">
    <citation type="submission" date="2021-05" db="EMBL/GenBank/DDBJ databases">
        <title>Description of Cellulomonas sp. DKR-3 sp. nov.</title>
        <authorList>
            <person name="Dahal R.H."/>
            <person name="Chaudhary D.K."/>
        </authorList>
    </citation>
    <scope>NUCLEOTIDE SEQUENCE [LARGE SCALE GENOMIC DNA]</scope>
    <source>
        <strain evidence="10 11">DKR-3</strain>
    </source>
</reference>
<feature type="active site" description="Charge relay system" evidence="8">
    <location>
        <position position="156"/>
    </location>
</feature>
<evidence type="ECO:0000256" key="7">
    <source>
        <dbReference type="ARBA" id="ARBA00047407"/>
    </source>
</evidence>
<evidence type="ECO:0000259" key="9">
    <source>
        <dbReference type="Pfam" id="PF01425"/>
    </source>
</evidence>
<comment type="subunit">
    <text evidence="8">Heterotrimer of A, B and C subunits.</text>
</comment>
<dbReference type="InterPro" id="IPR036928">
    <property type="entry name" value="AS_sf"/>
</dbReference>
<comment type="similarity">
    <text evidence="1 8">Belongs to the amidase family. GatA subfamily.</text>
</comment>
<accession>A0ABS5U1T8</accession>
<dbReference type="InterPro" id="IPR004412">
    <property type="entry name" value="GatA"/>
</dbReference>
<keyword evidence="5 8" id="KW-0648">Protein biosynthesis</keyword>
<dbReference type="RefSeq" id="WP_214352265.1">
    <property type="nucleotide sequence ID" value="NZ_JAHBOH010000002.1"/>
</dbReference>
<dbReference type="SUPFAM" id="SSF75304">
    <property type="entry name" value="Amidase signature (AS) enzymes"/>
    <property type="match status" value="1"/>
</dbReference>
<protein>
    <recommendedName>
        <fullName evidence="8">Glutamyl-tRNA(Gln) amidotransferase subunit A</fullName>
        <shortName evidence="8">Glu-ADT subunit A</shortName>
        <ecNumber evidence="8">6.3.5.7</ecNumber>
    </recommendedName>
</protein>
<dbReference type="EC" id="6.3.5.7" evidence="8"/>
<dbReference type="PANTHER" id="PTHR11895">
    <property type="entry name" value="TRANSAMIDASE"/>
    <property type="match status" value="1"/>
</dbReference>
<dbReference type="Gene3D" id="3.90.1300.10">
    <property type="entry name" value="Amidase signature (AS) domain"/>
    <property type="match status" value="1"/>
</dbReference>
<evidence type="ECO:0000313" key="10">
    <source>
        <dbReference type="EMBL" id="MBT0995364.1"/>
    </source>
</evidence>
<dbReference type="InterPro" id="IPR023631">
    <property type="entry name" value="Amidase_dom"/>
</dbReference>
<evidence type="ECO:0000256" key="1">
    <source>
        <dbReference type="ARBA" id="ARBA00008069"/>
    </source>
</evidence>
<comment type="caution">
    <text evidence="10">The sequence shown here is derived from an EMBL/GenBank/DDBJ whole genome shotgun (WGS) entry which is preliminary data.</text>
</comment>
<dbReference type="PANTHER" id="PTHR11895:SF151">
    <property type="entry name" value="GLUTAMYL-TRNA(GLN) AMIDOTRANSFERASE SUBUNIT A"/>
    <property type="match status" value="1"/>
</dbReference>
<evidence type="ECO:0000256" key="6">
    <source>
        <dbReference type="ARBA" id="ARBA00025295"/>
    </source>
</evidence>
<dbReference type="InterPro" id="IPR000120">
    <property type="entry name" value="Amidase"/>
</dbReference>
<evidence type="ECO:0000256" key="2">
    <source>
        <dbReference type="ARBA" id="ARBA00022598"/>
    </source>
</evidence>
<evidence type="ECO:0000256" key="5">
    <source>
        <dbReference type="ARBA" id="ARBA00022917"/>
    </source>
</evidence>
<keyword evidence="11" id="KW-1185">Reference proteome</keyword>
<keyword evidence="4 8" id="KW-0067">ATP-binding</keyword>
<feature type="active site" description="Acyl-ester intermediate" evidence="8">
    <location>
        <position position="180"/>
    </location>
</feature>
<proteinExistence type="inferred from homology"/>
<evidence type="ECO:0000256" key="8">
    <source>
        <dbReference type="HAMAP-Rule" id="MF_00120"/>
    </source>
</evidence>
<organism evidence="10 11">
    <name type="scientific">Cellulomonas fulva</name>
    <dbReference type="NCBI Taxonomy" id="2835530"/>
    <lineage>
        <taxon>Bacteria</taxon>
        <taxon>Bacillati</taxon>
        <taxon>Actinomycetota</taxon>
        <taxon>Actinomycetes</taxon>
        <taxon>Micrococcales</taxon>
        <taxon>Cellulomonadaceae</taxon>
        <taxon>Cellulomonas</taxon>
    </lineage>
</organism>
<dbReference type="InterPro" id="IPR020556">
    <property type="entry name" value="Amidase_CS"/>
</dbReference>
<evidence type="ECO:0000256" key="4">
    <source>
        <dbReference type="ARBA" id="ARBA00022840"/>
    </source>
</evidence>
<evidence type="ECO:0000313" key="11">
    <source>
        <dbReference type="Proteomes" id="UP000722125"/>
    </source>
</evidence>
<dbReference type="Pfam" id="PF01425">
    <property type="entry name" value="Amidase"/>
    <property type="match status" value="1"/>
</dbReference>
<keyword evidence="2 8" id="KW-0436">Ligase</keyword>
<dbReference type="HAMAP" id="MF_00120">
    <property type="entry name" value="GatA"/>
    <property type="match status" value="1"/>
</dbReference>
<dbReference type="NCBIfam" id="TIGR00132">
    <property type="entry name" value="gatA"/>
    <property type="match status" value="1"/>
</dbReference>
<keyword evidence="3 8" id="KW-0547">Nucleotide-binding</keyword>
<dbReference type="Proteomes" id="UP000722125">
    <property type="component" value="Unassembled WGS sequence"/>
</dbReference>
<dbReference type="PROSITE" id="PS00571">
    <property type="entry name" value="AMIDASES"/>
    <property type="match status" value="1"/>
</dbReference>
<feature type="active site" description="Charge relay system" evidence="8">
    <location>
        <position position="81"/>
    </location>
</feature>
<dbReference type="EMBL" id="JAHBOH010000002">
    <property type="protein sequence ID" value="MBT0995364.1"/>
    <property type="molecule type" value="Genomic_DNA"/>
</dbReference>
<comment type="catalytic activity">
    <reaction evidence="7 8">
        <text>L-glutamyl-tRNA(Gln) + L-glutamine + ATP + H2O = L-glutaminyl-tRNA(Gln) + L-glutamate + ADP + phosphate + H(+)</text>
        <dbReference type="Rhea" id="RHEA:17521"/>
        <dbReference type="Rhea" id="RHEA-COMP:9681"/>
        <dbReference type="Rhea" id="RHEA-COMP:9684"/>
        <dbReference type="ChEBI" id="CHEBI:15377"/>
        <dbReference type="ChEBI" id="CHEBI:15378"/>
        <dbReference type="ChEBI" id="CHEBI:29985"/>
        <dbReference type="ChEBI" id="CHEBI:30616"/>
        <dbReference type="ChEBI" id="CHEBI:43474"/>
        <dbReference type="ChEBI" id="CHEBI:58359"/>
        <dbReference type="ChEBI" id="CHEBI:78520"/>
        <dbReference type="ChEBI" id="CHEBI:78521"/>
        <dbReference type="ChEBI" id="CHEBI:456216"/>
        <dbReference type="EC" id="6.3.5.7"/>
    </reaction>
</comment>
<sequence>MSEDLTRISAAALADRLQAGDVSSVEATRAHLDRIAAVDGAVHAFLHVSDEDALATAADVDARRAAGEDLHPLAGVPIAVKDVVVTQGVPTTAGSRILEGWLPPYDATLVERIKAARLPILGKTNMDEFAMGSSTEHSAYGNTHNPWDLERIPGGSGGGSAAAVGAYEAPLAIGTDTGGSIRQPAAVTGTVGVKPTYGSVSRYGLIALASSLDQAGPVTRTVLDSALLHELIGGHDPRDSTSIAEPLPDLVGAARLGAGGDLTGVRVGVITELQGEGYQPGVLARFHESLELLQRAGAEVVEVSCPHFTYALAAYYLILPAEASSNLAKFDGMRFGLRVEPSEGPVTAERVMAATRGQGFGDEVKRRIILGTYALSAGYYDAYYGSAQKVRTLIQRDFAAAFAQADVLVSPTAPTTAFKLGEKLDDPLAMYLNDVATIPANLAGVPGLSLPAGLSDDGLPVGFQVLAPAKADDRLYRVGAALESLLENEWGGPLLAQAPELEVAR</sequence>
<evidence type="ECO:0000256" key="3">
    <source>
        <dbReference type="ARBA" id="ARBA00022741"/>
    </source>
</evidence>
<gene>
    <name evidence="8 10" type="primary">gatA</name>
    <name evidence="10" type="ORF">KIN34_13830</name>
</gene>
<comment type="function">
    <text evidence="6 8">Allows the formation of correctly charged Gln-tRNA(Gln) through the transamidation of misacylated Glu-tRNA(Gln) in organisms which lack glutaminyl-tRNA synthetase. The reaction takes place in the presence of glutamine and ATP through an activated gamma-phospho-Glu-tRNA(Gln).</text>
</comment>
<name>A0ABS5U1T8_9CELL</name>
<feature type="domain" description="Amidase" evidence="9">
    <location>
        <begin position="26"/>
        <end position="475"/>
    </location>
</feature>